<feature type="domain" description="ABC transmembrane type-1" evidence="11">
    <location>
        <begin position="90"/>
        <end position="360"/>
    </location>
</feature>
<dbReference type="PROSITE" id="PS50893">
    <property type="entry name" value="ABC_TRANSPORTER_2"/>
    <property type="match status" value="2"/>
</dbReference>
<dbReference type="GO" id="GO:0016887">
    <property type="term" value="F:ATP hydrolysis activity"/>
    <property type="evidence" value="ECO:0007669"/>
    <property type="project" value="InterPro"/>
</dbReference>
<dbReference type="Gene3D" id="1.20.1560.10">
    <property type="entry name" value="ABC transporter type 1, transmembrane domain"/>
    <property type="match status" value="2"/>
</dbReference>
<dbReference type="GO" id="GO:0140359">
    <property type="term" value="F:ABC-type transporter activity"/>
    <property type="evidence" value="ECO:0007669"/>
    <property type="project" value="InterPro"/>
</dbReference>
<dbReference type="PANTHER" id="PTHR24223">
    <property type="entry name" value="ATP-BINDING CASSETTE SUB-FAMILY C"/>
    <property type="match status" value="1"/>
</dbReference>
<comment type="caution">
    <text evidence="12">The sequence shown here is derived from an EMBL/GenBank/DDBJ whole genome shotgun (WGS) entry which is preliminary data.</text>
</comment>
<evidence type="ECO:0000256" key="2">
    <source>
        <dbReference type="ARBA" id="ARBA00022448"/>
    </source>
</evidence>
<evidence type="ECO:0000256" key="7">
    <source>
        <dbReference type="ARBA" id="ARBA00022989"/>
    </source>
</evidence>
<name>A0A5N4AJB6_PHOPY</name>
<dbReference type="InterPro" id="IPR003593">
    <property type="entry name" value="AAA+_ATPase"/>
</dbReference>
<evidence type="ECO:0000256" key="4">
    <source>
        <dbReference type="ARBA" id="ARBA00022737"/>
    </source>
</evidence>
<proteinExistence type="predicted"/>
<evidence type="ECO:0000259" key="11">
    <source>
        <dbReference type="PROSITE" id="PS50929"/>
    </source>
</evidence>
<evidence type="ECO:0000256" key="6">
    <source>
        <dbReference type="ARBA" id="ARBA00022840"/>
    </source>
</evidence>
<keyword evidence="6" id="KW-0067">ATP-binding</keyword>
<evidence type="ECO:0000256" key="3">
    <source>
        <dbReference type="ARBA" id="ARBA00022692"/>
    </source>
</evidence>
<dbReference type="FunFam" id="1.20.1560.10:FF:000026">
    <property type="entry name" value="Multidrug resistance-associated protein lethal(2)03659"/>
    <property type="match status" value="1"/>
</dbReference>
<dbReference type="Pfam" id="PF00664">
    <property type="entry name" value="ABC_membrane"/>
    <property type="match status" value="2"/>
</dbReference>
<dbReference type="SUPFAM" id="SSF90123">
    <property type="entry name" value="ABC transporter transmembrane region"/>
    <property type="match status" value="2"/>
</dbReference>
<dbReference type="FunFam" id="3.40.50.300:FF:000973">
    <property type="entry name" value="Multidrug resistance-associated protein 4"/>
    <property type="match status" value="1"/>
</dbReference>
<comment type="subcellular location">
    <subcellularLocation>
        <location evidence="1">Membrane</location>
        <topology evidence="1">Multi-pass membrane protein</topology>
    </subcellularLocation>
</comment>
<protein>
    <recommendedName>
        <fullName evidence="14">Multidrug resistance-associated protein lethal(2)03659</fullName>
    </recommendedName>
</protein>
<reference evidence="12 13" key="1">
    <citation type="journal article" date="2018" name="Elife">
        <title>Firefly genomes illuminate parallel origins of bioluminescence in beetles.</title>
        <authorList>
            <person name="Fallon T.R."/>
            <person name="Lower S.E."/>
            <person name="Chang C.H."/>
            <person name="Bessho-Uehara M."/>
            <person name="Martin G.J."/>
            <person name="Bewick A.J."/>
            <person name="Behringer M."/>
            <person name="Debat H.J."/>
            <person name="Wong I."/>
            <person name="Day J.C."/>
            <person name="Suvorov A."/>
            <person name="Silva C.J."/>
            <person name="Stanger-Hall K.F."/>
            <person name="Hall D.W."/>
            <person name="Schmitz R.J."/>
            <person name="Nelson D.R."/>
            <person name="Lewis S.M."/>
            <person name="Shigenobu S."/>
            <person name="Bybee S.M."/>
            <person name="Larracuente A.M."/>
            <person name="Oba Y."/>
            <person name="Weng J.K."/>
        </authorList>
    </citation>
    <scope>NUCLEOTIDE SEQUENCE [LARGE SCALE GENOMIC DNA]</scope>
    <source>
        <strain evidence="12">1611_PpyrPB1</strain>
        <tissue evidence="12">Whole body</tissue>
    </source>
</reference>
<organism evidence="12 13">
    <name type="scientific">Photinus pyralis</name>
    <name type="common">Common eastern firefly</name>
    <name type="synonym">Lampyris pyralis</name>
    <dbReference type="NCBI Taxonomy" id="7054"/>
    <lineage>
        <taxon>Eukaryota</taxon>
        <taxon>Metazoa</taxon>
        <taxon>Ecdysozoa</taxon>
        <taxon>Arthropoda</taxon>
        <taxon>Hexapoda</taxon>
        <taxon>Insecta</taxon>
        <taxon>Pterygota</taxon>
        <taxon>Neoptera</taxon>
        <taxon>Endopterygota</taxon>
        <taxon>Coleoptera</taxon>
        <taxon>Polyphaga</taxon>
        <taxon>Elateriformia</taxon>
        <taxon>Elateroidea</taxon>
        <taxon>Lampyridae</taxon>
        <taxon>Lampyrinae</taxon>
        <taxon>Photinus</taxon>
    </lineage>
</organism>
<gene>
    <name evidence="12" type="ORF">PPYR_08434</name>
</gene>
<dbReference type="InterPro" id="IPR036640">
    <property type="entry name" value="ABC1_TM_sf"/>
</dbReference>
<sequence length="1291" mass="145753">MENEEKTQKPHNPRENANFLSILTFAYTIPTFLKGFHKALTEEDIPLILKRHSSKRLGDALEKSWQEECKKEYPSLWRALARVFLMEFVILGLLLFFLEVVLKIIQSLSLARLIAFFTHTGNESVTSSYMHAGIIVVCSYLNVLLGHNYMLLLHVFGMKLRIACCSLIYRKSLRVKKTELGAWSVGEMVNLLSNDVSRCDHAANHAHNLWVCPLETIIIIYILNDRLGFVSVIGILFMISFIPLQLYMGKKNFTFRLRTAFKTDERVRLMNEVITGIQVIKMYAWEQPFTRVVEMVRKLEIHNVQLAAYVKGLLFTFSGFTSKCAMSLTIITHVLFGNTPRAEYVFVVVAFYNILRQAITVHFPGGITELSELKVSITRLRTFLMHEEVDQAMRNQHSVGINCKLEEEEKKASTIHNGSMNDSKICMEHASAQWRKFQTKVLNDINIMLQGKRLTAIIGPVGGGKTSLLQALLRELPLSSGTLRTEGTISYASQDPWVFAGTIQQNILFGESMDLDRYRKVLQVCALERDLNNLPRADKTLVGSRGVALSGGQRARINLARAVYKKADIYLLDDPLSAVDTQVGKHLFSECISTFLGQECVVLVTHQLQFLKHVESIYVLENGTIVTHGSYDDLKSSGVGYTALLETGPILDENESMKKRSFFDNEFLFNEGSANIDKERIQCGSVSTDVYTSYMRAAGSFSRLIFIVLIFILTYAASNGSDYFLTYWVNVEQAKTFPNATGLYVYTYSSNFTRRRCIIVYAILVCLMVVSSLLGTLRFYNFCMQASRSLHNTMLASIVKAPMAFFVRNNSGRILNRFSKDMGMVDDVLPTVALDCVTIAISVLAITSIVCFLNPWMIITTSIIFTFFYLLRIFYLATNRCVKRLEGRTRSPVFAHMSASLEGLTTIRAFGAERILENEFDSLQDLHSAVWYTFLTSSRAFGFWLDMVCVSYIAITTFSFLVRGAEHFGGNVGLAITQAMALTGKFQWGMRQCCEFENLMTCVERVVEYIRIKAEPEAWKLIPSTHWPCVGNIEFRLVSLKYTETEPNVLKQLSFTIFSNEKVGIVGRTGAGKTSLIQALFRLSTISGTILIDGIDISTVPLHNLRTKISIIPQEPVLFSGSLRKNLDPFEEHSDEELWNALEEVELKPLIADLPQGLRFKMAEGGTNFSVGQRQLLCLARASIRKNKILILDEATASLDPKTDALIQKTIRSKFSDCTVLTIAHRLNTIIDSDRVMVIRDGQVVEFDHPYKLLSEKSGVFYSMVEQAGPTSMESFVKITKDVCSSTQRIH</sequence>
<dbReference type="InterPro" id="IPR011527">
    <property type="entry name" value="ABC1_TM_dom"/>
</dbReference>
<keyword evidence="2" id="KW-0813">Transport</keyword>
<feature type="transmembrane region" description="Helical" evidence="9">
    <location>
        <begin position="941"/>
        <end position="962"/>
    </location>
</feature>
<dbReference type="GO" id="GO:0016020">
    <property type="term" value="C:membrane"/>
    <property type="evidence" value="ECO:0007669"/>
    <property type="project" value="UniProtKB-SubCell"/>
</dbReference>
<dbReference type="SUPFAM" id="SSF52540">
    <property type="entry name" value="P-loop containing nucleoside triphosphate hydrolases"/>
    <property type="match status" value="2"/>
</dbReference>
<feature type="domain" description="ABC transmembrane type-1" evidence="11">
    <location>
        <begin position="705"/>
        <end position="998"/>
    </location>
</feature>
<keyword evidence="3 9" id="KW-0812">Transmembrane</keyword>
<keyword evidence="5" id="KW-0547">Nucleotide-binding</keyword>
<dbReference type="FunFam" id="1.20.1560.10:FF:000014">
    <property type="entry name" value="Multidrug resistance-associated protein member 4"/>
    <property type="match status" value="1"/>
</dbReference>
<keyword evidence="8 9" id="KW-0472">Membrane</keyword>
<dbReference type="InterPro" id="IPR003439">
    <property type="entry name" value="ABC_transporter-like_ATP-bd"/>
</dbReference>
<feature type="domain" description="ABC transporter" evidence="10">
    <location>
        <begin position="425"/>
        <end position="647"/>
    </location>
</feature>
<feature type="transmembrane region" description="Helical" evidence="9">
    <location>
        <begin position="229"/>
        <end position="248"/>
    </location>
</feature>
<dbReference type="CDD" id="cd03244">
    <property type="entry name" value="ABCC_MRP_domain2"/>
    <property type="match status" value="1"/>
</dbReference>
<feature type="transmembrane region" description="Helical" evidence="9">
    <location>
        <begin position="789"/>
        <end position="807"/>
    </location>
</feature>
<dbReference type="EMBL" id="VVIM01000006">
    <property type="protein sequence ID" value="KAB0797440.1"/>
    <property type="molecule type" value="Genomic_DNA"/>
</dbReference>
<dbReference type="InterPro" id="IPR050173">
    <property type="entry name" value="ABC_transporter_C-like"/>
</dbReference>
<dbReference type="FunFam" id="3.40.50.300:FF:000163">
    <property type="entry name" value="Multidrug resistance-associated protein member 4"/>
    <property type="match status" value="1"/>
</dbReference>
<evidence type="ECO:0000256" key="5">
    <source>
        <dbReference type="ARBA" id="ARBA00022741"/>
    </source>
</evidence>
<dbReference type="InterPro" id="IPR017871">
    <property type="entry name" value="ABC_transporter-like_CS"/>
</dbReference>
<dbReference type="Gene3D" id="3.40.50.300">
    <property type="entry name" value="P-loop containing nucleotide triphosphate hydrolases"/>
    <property type="match status" value="2"/>
</dbReference>
<dbReference type="SMART" id="SM00382">
    <property type="entry name" value="AAA"/>
    <property type="match status" value="2"/>
</dbReference>
<accession>A0A5N4AJB6</accession>
<dbReference type="InterPro" id="IPR027417">
    <property type="entry name" value="P-loop_NTPase"/>
</dbReference>
<dbReference type="PROSITE" id="PS00211">
    <property type="entry name" value="ABC_TRANSPORTER_1"/>
    <property type="match status" value="2"/>
</dbReference>
<feature type="transmembrane region" description="Helical" evidence="9">
    <location>
        <begin position="828"/>
        <end position="850"/>
    </location>
</feature>
<feature type="transmembrane region" description="Helical" evidence="9">
    <location>
        <begin position="758"/>
        <end position="777"/>
    </location>
</feature>
<keyword evidence="4" id="KW-0677">Repeat</keyword>
<dbReference type="Pfam" id="PF00005">
    <property type="entry name" value="ABC_tran"/>
    <property type="match status" value="2"/>
</dbReference>
<evidence type="ECO:0000313" key="13">
    <source>
        <dbReference type="Proteomes" id="UP000327044"/>
    </source>
</evidence>
<dbReference type="GO" id="GO:0005524">
    <property type="term" value="F:ATP binding"/>
    <property type="evidence" value="ECO:0007669"/>
    <property type="project" value="UniProtKB-KW"/>
</dbReference>
<evidence type="ECO:0000313" key="12">
    <source>
        <dbReference type="EMBL" id="KAB0797440.1"/>
    </source>
</evidence>
<evidence type="ECO:0000259" key="10">
    <source>
        <dbReference type="PROSITE" id="PS50893"/>
    </source>
</evidence>
<dbReference type="Proteomes" id="UP000327044">
    <property type="component" value="Unassembled WGS sequence"/>
</dbReference>
<dbReference type="InParanoid" id="A0A5N4AJB6"/>
<evidence type="ECO:0000256" key="1">
    <source>
        <dbReference type="ARBA" id="ARBA00004141"/>
    </source>
</evidence>
<keyword evidence="7 9" id="KW-1133">Transmembrane helix</keyword>
<dbReference type="CDD" id="cd03250">
    <property type="entry name" value="ABCC_MRP_domain1"/>
    <property type="match status" value="1"/>
</dbReference>
<feature type="transmembrane region" description="Helical" evidence="9">
    <location>
        <begin position="701"/>
        <end position="718"/>
    </location>
</feature>
<dbReference type="PANTHER" id="PTHR24223:SF448">
    <property type="entry name" value="FI20146P1-RELATED"/>
    <property type="match status" value="1"/>
</dbReference>
<evidence type="ECO:0000256" key="9">
    <source>
        <dbReference type="SAM" id="Phobius"/>
    </source>
</evidence>
<evidence type="ECO:0000256" key="8">
    <source>
        <dbReference type="ARBA" id="ARBA00023136"/>
    </source>
</evidence>
<feature type="transmembrane region" description="Helical" evidence="9">
    <location>
        <begin position="128"/>
        <end position="145"/>
    </location>
</feature>
<feature type="transmembrane region" description="Helical" evidence="9">
    <location>
        <begin position="856"/>
        <end position="875"/>
    </location>
</feature>
<feature type="domain" description="ABC transporter" evidence="10">
    <location>
        <begin position="1035"/>
        <end position="1266"/>
    </location>
</feature>
<dbReference type="PROSITE" id="PS50929">
    <property type="entry name" value="ABC_TM1F"/>
    <property type="match status" value="2"/>
</dbReference>
<evidence type="ECO:0008006" key="14">
    <source>
        <dbReference type="Google" id="ProtNLM"/>
    </source>
</evidence>
<keyword evidence="13" id="KW-1185">Reference proteome</keyword>